<dbReference type="RefSeq" id="WP_011428731.1">
    <property type="nucleotide sequence ID" value="NC_007766.1"/>
</dbReference>
<reference evidence="2 3" key="1">
    <citation type="journal article" date="2006" name="Proc. Natl. Acad. Sci. U.S.A.">
        <title>The partitioned Rhizobium etli genome: genetic and metabolic redundancy in seven interacting replicons.</title>
        <authorList>
            <person name="Gonzalez V."/>
            <person name="Santamaria R.I."/>
            <person name="Bustos P."/>
            <person name="Hernandez-Gonzalez I."/>
            <person name="Medrano-Soto A."/>
            <person name="Moreno-Hagelsieb G."/>
            <person name="Janga S.C."/>
            <person name="Ramirez M.A."/>
            <person name="Jimenez-Jacinto V."/>
            <person name="Collado-Vides J."/>
            <person name="Davila G."/>
        </authorList>
    </citation>
    <scope>NUCLEOTIDE SEQUENCE [LARGE SCALE GENOMIC DNA]</scope>
    <source>
        <strain evidence="3">ATCC 51251 / DSM 11541 / JCM 21823 / NBRC 15573 / CFN 42</strain>
    </source>
</reference>
<keyword evidence="3" id="KW-1185">Reference proteome</keyword>
<accession>Q2JYM0</accession>
<dbReference type="AlphaFoldDB" id="Q2JYM0"/>
<protein>
    <submittedName>
        <fullName evidence="2">Hypothetical conserved protein</fullName>
    </submittedName>
</protein>
<feature type="region of interest" description="Disordered" evidence="1">
    <location>
        <begin position="162"/>
        <end position="182"/>
    </location>
</feature>
<evidence type="ECO:0000313" key="2">
    <source>
        <dbReference type="EMBL" id="ABC94316.1"/>
    </source>
</evidence>
<evidence type="ECO:0000256" key="1">
    <source>
        <dbReference type="SAM" id="MobiDB-lite"/>
    </source>
</evidence>
<sequence>MNDCEWERRKVTAGRVFSGVWRLPLIAPFVLATILYSRHASAAPEDGQWSQDPGSHCSFVAPASLTAGPTFWIGACVDGKASGEGMLRRRDGDKAGPAFFGRMKDGIPEIGIIDLADGYRAGSFSDGDIGGQADPDPQDRIDAFRIAAKAARLARAKYAAEKNAGSARHYEELAQTLEQQTD</sequence>
<geneLocation type="plasmid" evidence="2 3">
    <name>p42f</name>
</geneLocation>
<dbReference type="Proteomes" id="UP000001936">
    <property type="component" value="Plasmid p42f"/>
</dbReference>
<dbReference type="EMBL" id="CP000138">
    <property type="protein sequence ID" value="ABC94316.1"/>
    <property type="molecule type" value="Genomic_DNA"/>
</dbReference>
<name>Q2JYM0_RHIEC</name>
<evidence type="ECO:0000313" key="3">
    <source>
        <dbReference type="Proteomes" id="UP000001936"/>
    </source>
</evidence>
<proteinExistence type="predicted"/>
<keyword evidence="2" id="KW-0614">Plasmid</keyword>
<gene>
    <name evidence="2" type="ordered locus">RHE_PF00426</name>
</gene>
<dbReference type="KEGG" id="ret:RHE_PF00426"/>
<organism evidence="2 3">
    <name type="scientific">Rhizobium etli (strain ATCC 51251 / DSM 11541 / JCM 21823 / NBRC 15573 / CFN 42)</name>
    <dbReference type="NCBI Taxonomy" id="347834"/>
    <lineage>
        <taxon>Bacteria</taxon>
        <taxon>Pseudomonadati</taxon>
        <taxon>Pseudomonadota</taxon>
        <taxon>Alphaproteobacteria</taxon>
        <taxon>Hyphomicrobiales</taxon>
        <taxon>Rhizobiaceae</taxon>
        <taxon>Rhizobium/Agrobacterium group</taxon>
        <taxon>Rhizobium</taxon>
    </lineage>
</organism>
<dbReference type="HOGENOM" id="CLU_1640216_0_0_5"/>